<comment type="caution">
    <text evidence="3">The sequence shown here is derived from an EMBL/GenBank/DDBJ whole genome shotgun (WGS) entry which is preliminary data.</text>
</comment>
<dbReference type="PANTHER" id="PTHR43569:SF2">
    <property type="entry name" value="AMIDOHYDROLASE-RELATED DOMAIN-CONTAINING PROTEIN"/>
    <property type="match status" value="1"/>
</dbReference>
<dbReference type="PANTHER" id="PTHR43569">
    <property type="entry name" value="AMIDOHYDROLASE"/>
    <property type="match status" value="1"/>
</dbReference>
<feature type="domain" description="Amidohydrolase-related" evidence="2">
    <location>
        <begin position="3"/>
        <end position="272"/>
    </location>
</feature>
<dbReference type="OrthoDB" id="5450317at2"/>
<dbReference type="GO" id="GO:0016787">
    <property type="term" value="F:hydrolase activity"/>
    <property type="evidence" value="ECO:0007669"/>
    <property type="project" value="InterPro"/>
</dbReference>
<organism evidence="3 4">
    <name type="scientific">Micromonospora pisi</name>
    <dbReference type="NCBI Taxonomy" id="589240"/>
    <lineage>
        <taxon>Bacteria</taxon>
        <taxon>Bacillati</taxon>
        <taxon>Actinomycetota</taxon>
        <taxon>Actinomycetes</taxon>
        <taxon>Micromonosporales</taxon>
        <taxon>Micromonosporaceae</taxon>
        <taxon>Micromonospora</taxon>
    </lineage>
</organism>
<comment type="similarity">
    <text evidence="1">Belongs to the metallo-dependent hydrolases superfamily.</text>
</comment>
<dbReference type="InterPro" id="IPR052350">
    <property type="entry name" value="Metallo-dep_Lactonases"/>
</dbReference>
<evidence type="ECO:0000256" key="1">
    <source>
        <dbReference type="ARBA" id="ARBA00038310"/>
    </source>
</evidence>
<dbReference type="InterPro" id="IPR032466">
    <property type="entry name" value="Metal_Hydrolase"/>
</dbReference>
<proteinExistence type="inferred from homology"/>
<dbReference type="SUPFAM" id="SSF51556">
    <property type="entry name" value="Metallo-dependent hydrolases"/>
    <property type="match status" value="1"/>
</dbReference>
<gene>
    <name evidence="3" type="ORF">BDK92_5594</name>
</gene>
<keyword evidence="4" id="KW-1185">Reference proteome</keyword>
<dbReference type="EMBL" id="RBKT01000001">
    <property type="protein sequence ID" value="RKR91202.1"/>
    <property type="molecule type" value="Genomic_DNA"/>
</dbReference>
<evidence type="ECO:0000313" key="3">
    <source>
        <dbReference type="EMBL" id="RKR91202.1"/>
    </source>
</evidence>
<dbReference type="Gene3D" id="3.20.20.140">
    <property type="entry name" value="Metal-dependent hydrolases"/>
    <property type="match status" value="1"/>
</dbReference>
<protein>
    <submittedName>
        <fullName evidence="3">L-fuconolactonase</fullName>
    </submittedName>
</protein>
<dbReference type="InterPro" id="IPR006680">
    <property type="entry name" value="Amidohydro-rel"/>
</dbReference>
<evidence type="ECO:0000313" key="4">
    <source>
        <dbReference type="Proteomes" id="UP000277671"/>
    </source>
</evidence>
<dbReference type="Pfam" id="PF04909">
    <property type="entry name" value="Amidohydro_2"/>
    <property type="match status" value="1"/>
</dbReference>
<dbReference type="Proteomes" id="UP000277671">
    <property type="component" value="Unassembled WGS sequence"/>
</dbReference>
<accession>A0A495JS60</accession>
<reference evidence="3 4" key="1">
    <citation type="submission" date="2018-10" db="EMBL/GenBank/DDBJ databases">
        <title>Sequencing the genomes of 1000 actinobacteria strains.</title>
        <authorList>
            <person name="Klenk H.-P."/>
        </authorList>
    </citation>
    <scope>NUCLEOTIDE SEQUENCE [LARGE SCALE GENOMIC DNA]</scope>
    <source>
        <strain evidence="3 4">DSM 45175</strain>
    </source>
</reference>
<dbReference type="AlphaFoldDB" id="A0A495JS60"/>
<dbReference type="RefSeq" id="WP_121159340.1">
    <property type="nucleotide sequence ID" value="NZ_RBKT01000001.1"/>
</dbReference>
<name>A0A495JS60_9ACTN</name>
<sequence>MIVDSHQHLWTADYAWLADPALTRIRRDYGVDDLRRNLRDAGVDRTVLVEAARGEAAETTEFLATAAGTEEIAGVVGWASLTDPALADTLAGHRAGTGGHLLVGIRDQVQGQPDDDYLDRPEVRAGLRTIAAAGLVNELVVRVEQLPAVARAAAALPAGRFVLDHLGKPRIAAGTAGLEQWRTLVAPVAAQPNVVSKLSGLVTEADPGGWTVEDLRPFVTSAVELFGPDRLMFGSDWPVCELAATYRQVRDALEQILGGVPEAIFATTAISTYKLEIE</sequence>
<evidence type="ECO:0000259" key="2">
    <source>
        <dbReference type="Pfam" id="PF04909"/>
    </source>
</evidence>